<dbReference type="InterPro" id="IPR008949">
    <property type="entry name" value="Isoprenoid_synthase_dom_sf"/>
</dbReference>
<organism evidence="7 8">
    <name type="scientific">Mycena sanguinolenta</name>
    <dbReference type="NCBI Taxonomy" id="230812"/>
    <lineage>
        <taxon>Eukaryota</taxon>
        <taxon>Fungi</taxon>
        <taxon>Dikarya</taxon>
        <taxon>Basidiomycota</taxon>
        <taxon>Agaricomycotina</taxon>
        <taxon>Agaricomycetes</taxon>
        <taxon>Agaricomycetidae</taxon>
        <taxon>Agaricales</taxon>
        <taxon>Marasmiineae</taxon>
        <taxon>Mycenaceae</taxon>
        <taxon>Mycena</taxon>
    </lineage>
</organism>
<keyword evidence="4 6" id="KW-0460">Magnesium</keyword>
<protein>
    <recommendedName>
        <fullName evidence="6">Terpene synthase</fullName>
        <ecNumber evidence="6">4.2.3.-</ecNumber>
    </recommendedName>
</protein>
<evidence type="ECO:0000256" key="1">
    <source>
        <dbReference type="ARBA" id="ARBA00001946"/>
    </source>
</evidence>
<reference evidence="7" key="1">
    <citation type="submission" date="2020-05" db="EMBL/GenBank/DDBJ databases">
        <title>Mycena genomes resolve the evolution of fungal bioluminescence.</title>
        <authorList>
            <person name="Tsai I.J."/>
        </authorList>
    </citation>
    <scope>NUCLEOTIDE SEQUENCE</scope>
    <source>
        <strain evidence="7">160909Yilan</strain>
    </source>
</reference>
<dbReference type="InterPro" id="IPR034686">
    <property type="entry name" value="Terpene_cyclase-like_2"/>
</dbReference>
<dbReference type="PANTHER" id="PTHR35201:SF4">
    <property type="entry name" value="BETA-PINACENE SYNTHASE-RELATED"/>
    <property type="match status" value="1"/>
</dbReference>
<keyword evidence="5 6" id="KW-0456">Lyase</keyword>
<accession>A0A8H6ZCQ3</accession>
<dbReference type="PANTHER" id="PTHR35201">
    <property type="entry name" value="TERPENE SYNTHASE"/>
    <property type="match status" value="1"/>
</dbReference>
<dbReference type="SFLD" id="SFLDS00005">
    <property type="entry name" value="Isoprenoid_Synthase_Type_I"/>
    <property type="match status" value="1"/>
</dbReference>
<comment type="cofactor">
    <cofactor evidence="1 6">
        <name>Mg(2+)</name>
        <dbReference type="ChEBI" id="CHEBI:18420"/>
    </cofactor>
</comment>
<dbReference type="Pfam" id="PF19086">
    <property type="entry name" value="Terpene_syn_C_2"/>
    <property type="match status" value="1"/>
</dbReference>
<comment type="caution">
    <text evidence="7">The sequence shown here is derived from an EMBL/GenBank/DDBJ whole genome shotgun (WGS) entry which is preliminary data.</text>
</comment>
<dbReference type="SFLD" id="SFLDG01020">
    <property type="entry name" value="Terpene_Cyclase_Like_2"/>
    <property type="match status" value="1"/>
</dbReference>
<evidence type="ECO:0000256" key="4">
    <source>
        <dbReference type="ARBA" id="ARBA00022842"/>
    </source>
</evidence>
<evidence type="ECO:0000313" key="8">
    <source>
        <dbReference type="Proteomes" id="UP000623467"/>
    </source>
</evidence>
<proteinExistence type="inferred from homology"/>
<dbReference type="GO" id="GO:0010333">
    <property type="term" value="F:terpene synthase activity"/>
    <property type="evidence" value="ECO:0007669"/>
    <property type="project" value="InterPro"/>
</dbReference>
<dbReference type="EMBL" id="JACAZH010000003">
    <property type="protein sequence ID" value="KAF7373866.1"/>
    <property type="molecule type" value="Genomic_DNA"/>
</dbReference>
<dbReference type="OrthoDB" id="6486656at2759"/>
<evidence type="ECO:0000256" key="2">
    <source>
        <dbReference type="ARBA" id="ARBA00006333"/>
    </source>
</evidence>
<dbReference type="AlphaFoldDB" id="A0A8H6ZCQ3"/>
<dbReference type="EC" id="4.2.3.-" evidence="6"/>
<dbReference type="SUPFAM" id="SSF48576">
    <property type="entry name" value="Terpenoid synthases"/>
    <property type="match status" value="1"/>
</dbReference>
<comment type="similarity">
    <text evidence="2 6">Belongs to the terpene synthase family.</text>
</comment>
<keyword evidence="8" id="KW-1185">Reference proteome</keyword>
<dbReference type="GO" id="GO:0008299">
    <property type="term" value="P:isoprenoid biosynthetic process"/>
    <property type="evidence" value="ECO:0007669"/>
    <property type="project" value="UniProtKB-ARBA"/>
</dbReference>
<evidence type="ECO:0000256" key="5">
    <source>
        <dbReference type="ARBA" id="ARBA00023239"/>
    </source>
</evidence>
<gene>
    <name evidence="7" type="ORF">MSAN_00598600</name>
</gene>
<evidence type="ECO:0000256" key="3">
    <source>
        <dbReference type="ARBA" id="ARBA00022723"/>
    </source>
</evidence>
<dbReference type="Gene3D" id="1.10.600.10">
    <property type="entry name" value="Farnesyl Diphosphate Synthase"/>
    <property type="match status" value="1"/>
</dbReference>
<evidence type="ECO:0000256" key="6">
    <source>
        <dbReference type="RuleBase" id="RU366034"/>
    </source>
</evidence>
<sequence length="407" mass="46804">MNIISQGLSPCRTVGRWLRVQYALCLDMQDMQEPSTSSLSERINGATEKVVPGIKHANLSRLVKPNMTQTATQTIYLPNPLKDVSWPWGRRMNPFYDEVKKEADNWFLSLECFDEKSTNSFVRCDFARMAALCYPDMTREEYRVACDMFTLFFVFDEFTDIVDGKGAQELADLTVQPLKNLAYECGKNEHPLTKVAFRFWKHFMAIASGTCKELFISAWKQYIDGVIQEAKDRQERTIPRSFDTGDYLRLRKLTAGVAPCIAIYFIGKECPRGFFGHPMLIRLAEITIEIVCFENDTYSFQKESATEDIHNLLKAIMYDHVCSVQDAVYHAAGETKARAEEFLMLAKTLQSQGPDVQAYIQDLGSLISGHTLWSFETPRYFGKDCKKVEKDRTFILTEEKKRLVCWE</sequence>
<dbReference type="Proteomes" id="UP000623467">
    <property type="component" value="Unassembled WGS sequence"/>
</dbReference>
<evidence type="ECO:0000313" key="7">
    <source>
        <dbReference type="EMBL" id="KAF7373866.1"/>
    </source>
</evidence>
<keyword evidence="3 6" id="KW-0479">Metal-binding</keyword>
<dbReference type="GO" id="GO:0046872">
    <property type="term" value="F:metal ion binding"/>
    <property type="evidence" value="ECO:0007669"/>
    <property type="project" value="UniProtKB-KW"/>
</dbReference>
<name>A0A8H6ZCQ3_9AGAR</name>